<evidence type="ECO:0000256" key="5">
    <source>
        <dbReference type="ARBA" id="ARBA00023029"/>
    </source>
</evidence>
<dbReference type="CDD" id="cd03362">
    <property type="entry name" value="TOPRIM_TopoIA_TopoIII"/>
    <property type="match status" value="1"/>
</dbReference>
<dbReference type="Gene3D" id="3.40.50.140">
    <property type="match status" value="1"/>
</dbReference>
<dbReference type="GO" id="GO:0006310">
    <property type="term" value="P:DNA recombination"/>
    <property type="evidence" value="ECO:0007669"/>
    <property type="project" value="TreeGrafter"/>
</dbReference>
<feature type="site" description="Interaction with DNA" evidence="8">
    <location>
        <position position="60"/>
    </location>
</feature>
<dbReference type="PANTHER" id="PTHR11390:SF21">
    <property type="entry name" value="DNA TOPOISOMERASE 3-ALPHA"/>
    <property type="match status" value="1"/>
</dbReference>
<dbReference type="InterPro" id="IPR023405">
    <property type="entry name" value="Topo_IA_core_domain"/>
</dbReference>
<dbReference type="PROSITE" id="PS00396">
    <property type="entry name" value="TOPO_IA_1"/>
    <property type="match status" value="1"/>
</dbReference>
<gene>
    <name evidence="8" type="primary">topB</name>
    <name evidence="12" type="ORF">H9Q80_16990</name>
</gene>
<dbReference type="SMART" id="SM00437">
    <property type="entry name" value="TOP1Ac"/>
    <property type="match status" value="1"/>
</dbReference>
<dbReference type="InterPro" id="IPR013825">
    <property type="entry name" value="Topo_IA_cen_sub2"/>
</dbReference>
<feature type="active site" description="O-(5'-phospho-DNA)-tyrosine intermediate" evidence="8">
    <location>
        <position position="308"/>
    </location>
</feature>
<dbReference type="GO" id="GO:0043597">
    <property type="term" value="C:cytoplasmic replication fork"/>
    <property type="evidence" value="ECO:0007669"/>
    <property type="project" value="TreeGrafter"/>
</dbReference>
<comment type="catalytic activity">
    <reaction evidence="1 8">
        <text>ATP-independent breakage of single-stranded DNA, followed by passage and rejoining.</text>
        <dbReference type="EC" id="5.6.2.1"/>
    </reaction>
</comment>
<keyword evidence="9" id="KW-0175">Coiled coil</keyword>
<dbReference type="KEGG" id="ehn:H9Q80_16990"/>
<feature type="site" description="Interaction with DNA" evidence="8">
    <location>
        <position position="167"/>
    </location>
</feature>
<comment type="caution">
    <text evidence="8">Lacks conserved residue(s) required for the propagation of feature annotation.</text>
</comment>
<dbReference type="InterPro" id="IPR034144">
    <property type="entry name" value="TOPRIM_TopoIII"/>
</dbReference>
<dbReference type="PROSITE" id="PS52039">
    <property type="entry name" value="TOPO_IA_2"/>
    <property type="match status" value="1"/>
</dbReference>
<dbReference type="CDD" id="cd00186">
    <property type="entry name" value="TOP1Ac"/>
    <property type="match status" value="1"/>
</dbReference>
<dbReference type="InterPro" id="IPR013824">
    <property type="entry name" value="Topo_IA_cen_sub1"/>
</dbReference>
<dbReference type="RefSeq" id="WP_117454794.1">
    <property type="nucleotide sequence ID" value="NZ_CP060636.1"/>
</dbReference>
<comment type="similarity">
    <text evidence="2 8">Belongs to the type IA topoisomerase family.</text>
</comment>
<keyword evidence="5 8" id="KW-0799">Topoisomerase</keyword>
<dbReference type="SMART" id="SM00436">
    <property type="entry name" value="TOP1Bc"/>
    <property type="match status" value="1"/>
</dbReference>
<dbReference type="InterPro" id="IPR013497">
    <property type="entry name" value="Topo_IA_cen"/>
</dbReference>
<feature type="coiled-coil region" evidence="9">
    <location>
        <begin position="693"/>
        <end position="724"/>
    </location>
</feature>
<dbReference type="InterPro" id="IPR003602">
    <property type="entry name" value="Topo_IA_DNA-bd_dom"/>
</dbReference>
<keyword evidence="4 8" id="KW-0460">Magnesium</keyword>
<dbReference type="Pfam" id="PF01751">
    <property type="entry name" value="Toprim"/>
    <property type="match status" value="1"/>
</dbReference>
<dbReference type="InterPro" id="IPR013826">
    <property type="entry name" value="Topo_IA_cen_sub3"/>
</dbReference>
<dbReference type="Proteomes" id="UP000515856">
    <property type="component" value="Chromosome"/>
</dbReference>
<evidence type="ECO:0000256" key="9">
    <source>
        <dbReference type="SAM" id="Coils"/>
    </source>
</evidence>
<evidence type="ECO:0000259" key="11">
    <source>
        <dbReference type="PROSITE" id="PS52039"/>
    </source>
</evidence>
<keyword evidence="13" id="KW-1185">Reference proteome</keyword>
<dbReference type="SUPFAM" id="SSF56712">
    <property type="entry name" value="Prokaryotic type I DNA topoisomerase"/>
    <property type="match status" value="1"/>
</dbReference>
<dbReference type="NCBIfam" id="TIGR01056">
    <property type="entry name" value="topB"/>
    <property type="match status" value="1"/>
</dbReference>
<sequence length="726" mass="83450">MKTLVLAEKPSVGKELARVLGCKQMKEGYVEGNDYVVTWALGHLVTLADPQDYDKRLETWSMDDLPMLPEKMQLKVMKETGRQFRVVKQQMLRKDISSLVIATDAGREGELVARWIIKMAGFHKPLKRLWISSQTDKAIKQGFANLKDAKAYEPLYHSAVCRAEADWLVGLNVTRALTCKFNAQLSAGRVQTPTLAMIVAREEEIKKFKPVEYQVMKIKSDSFDLQYINEKQQSQIFDKEKAQQIANELKGQKLIITDVKKTRKKELPPLLYDLTELQRDANKRFGYSAKQTLNIMQSLYETHKLLTYPRTDSRYISDDIIPTLKERLQSISIDVYEPFAQKLLKSGIKTNKRIVDNSKVSDHHAIIPTEEYVELHRLSRDERNIYDLVVRRFLAVFMPASEYDVTRISAKCKNHTFKTSGKIVVEAGWRALYNLKDVFDEDEEEIDDQSLPAVQKEQQYSIHQVVLSTHFTNPPARYTEATLLSAMEHPGKFINNAKMKTILEDANGIGTVATRADIIEKLFKTNYIEKRGNYIYPLSKGIQLISLVPEDLRSPLLTAKWEEKLTKIAKNQMKDGAFKQEMRTYATSLVEAVKNSEANYRHDNMTMKKCPVCGKNLLEVNGKRGKLLVCSDPSCKYKQQLSFISNARCPNCHKKLTVVGEKEKRLYTCGCGFREKFDRFNEQLKQKSNKAGKQELKAYMKKQEQEVKQEKSAFQLALEEAMKKKS</sequence>
<evidence type="ECO:0000256" key="4">
    <source>
        <dbReference type="ARBA" id="ARBA00022842"/>
    </source>
</evidence>
<dbReference type="Gene3D" id="2.70.20.10">
    <property type="entry name" value="Topoisomerase I, domain 3"/>
    <property type="match status" value="1"/>
</dbReference>
<dbReference type="Gene3D" id="1.10.460.10">
    <property type="entry name" value="Topoisomerase I, domain 2"/>
    <property type="match status" value="1"/>
</dbReference>
<dbReference type="Pfam" id="PF01131">
    <property type="entry name" value="Topoisom_bac"/>
    <property type="match status" value="1"/>
</dbReference>
<feature type="site" description="Interaction with DNA" evidence="8">
    <location>
        <position position="175"/>
    </location>
</feature>
<dbReference type="PRINTS" id="PR00417">
    <property type="entry name" value="PRTPISMRASEI"/>
</dbReference>
<evidence type="ECO:0000256" key="1">
    <source>
        <dbReference type="ARBA" id="ARBA00000213"/>
    </source>
</evidence>
<dbReference type="GO" id="GO:0006281">
    <property type="term" value="P:DNA repair"/>
    <property type="evidence" value="ECO:0007669"/>
    <property type="project" value="TreeGrafter"/>
</dbReference>
<organism evidence="12 13">
    <name type="scientific">[Eubacterium] hominis</name>
    <dbReference type="NCBI Taxonomy" id="2764325"/>
    <lineage>
        <taxon>Bacteria</taxon>
        <taxon>Bacillati</taxon>
        <taxon>Bacillota</taxon>
        <taxon>Erysipelotrichia</taxon>
        <taxon>Erysipelotrichales</taxon>
        <taxon>Erysipelotrichaceae</taxon>
        <taxon>Amedibacillus</taxon>
    </lineage>
</organism>
<dbReference type="SMART" id="SM00493">
    <property type="entry name" value="TOPRIM"/>
    <property type="match status" value="1"/>
</dbReference>
<dbReference type="GO" id="GO:0003917">
    <property type="term" value="F:DNA topoisomerase type I (single strand cut, ATP-independent) activity"/>
    <property type="evidence" value="ECO:0007669"/>
    <property type="project" value="UniProtKB-UniRule"/>
</dbReference>
<dbReference type="EC" id="5.6.2.1" evidence="8"/>
<proteinExistence type="inferred from homology"/>
<evidence type="ECO:0000313" key="12">
    <source>
        <dbReference type="EMBL" id="QNM11919.1"/>
    </source>
</evidence>
<dbReference type="GO" id="GO:0006265">
    <property type="term" value="P:DNA topological change"/>
    <property type="evidence" value="ECO:0007669"/>
    <property type="project" value="UniProtKB-UniRule"/>
</dbReference>
<reference evidence="12 13" key="1">
    <citation type="submission" date="2020-08" db="EMBL/GenBank/DDBJ databases">
        <authorList>
            <person name="Liu C."/>
            <person name="Sun Q."/>
        </authorList>
    </citation>
    <scope>NUCLEOTIDE SEQUENCE [LARGE SCALE GENOMIC DNA]</scope>
    <source>
        <strain evidence="12 13">NSJ-61</strain>
    </source>
</reference>
<keyword evidence="3 8" id="KW-0479">Metal-binding</keyword>
<evidence type="ECO:0000256" key="7">
    <source>
        <dbReference type="ARBA" id="ARBA00023235"/>
    </source>
</evidence>
<dbReference type="InterPro" id="IPR023406">
    <property type="entry name" value="Topo_IA_AS"/>
</dbReference>
<keyword evidence="6 8" id="KW-0238">DNA-binding</keyword>
<evidence type="ECO:0000256" key="2">
    <source>
        <dbReference type="ARBA" id="ARBA00009446"/>
    </source>
</evidence>
<dbReference type="GO" id="GO:0000287">
    <property type="term" value="F:magnesium ion binding"/>
    <property type="evidence" value="ECO:0007669"/>
    <property type="project" value="UniProtKB-UniRule"/>
</dbReference>
<keyword evidence="7 8" id="KW-0413">Isomerase</keyword>
<dbReference type="PROSITE" id="PS50880">
    <property type="entry name" value="TOPRIM"/>
    <property type="match status" value="1"/>
</dbReference>
<evidence type="ECO:0000256" key="8">
    <source>
        <dbReference type="HAMAP-Rule" id="MF_00953"/>
    </source>
</evidence>
<dbReference type="InterPro" id="IPR005738">
    <property type="entry name" value="TopoIII"/>
</dbReference>
<dbReference type="InterPro" id="IPR000380">
    <property type="entry name" value="Topo_IA"/>
</dbReference>
<name>A0A7G9GM87_9FIRM</name>
<comment type="cofactor">
    <cofactor evidence="8">
        <name>Mg(2+)</name>
        <dbReference type="ChEBI" id="CHEBI:18420"/>
    </cofactor>
</comment>
<feature type="domain" description="Topo IA-type catalytic" evidence="11">
    <location>
        <begin position="152"/>
        <end position="590"/>
    </location>
</feature>
<dbReference type="InterPro" id="IPR006171">
    <property type="entry name" value="TOPRIM_dom"/>
</dbReference>
<dbReference type="EMBL" id="CP060636">
    <property type="protein sequence ID" value="QNM11919.1"/>
    <property type="molecule type" value="Genomic_DNA"/>
</dbReference>
<dbReference type="GO" id="GO:0003677">
    <property type="term" value="F:DNA binding"/>
    <property type="evidence" value="ECO:0007669"/>
    <property type="project" value="UniProtKB-KW"/>
</dbReference>
<evidence type="ECO:0000259" key="10">
    <source>
        <dbReference type="PROSITE" id="PS50880"/>
    </source>
</evidence>
<comment type="function">
    <text evidence="8">Releases the supercoiling and torsional tension of DNA, which is introduced during the DNA replication and transcription, by transiently cleaving and rejoining one strand of the DNA duplex. Introduces a single-strand break via transesterification at a target site in duplex DNA. The scissile phosphodiester is attacked by the catalytic tyrosine of the enzyme, resulting in the formation of a DNA-(5'-phosphotyrosyl)-enzyme intermediate and the expulsion of a 3'-OH DNA strand. The free DNA strand then undergoes passage around the unbroken strand, thus removing DNA supercoils. Finally, in the religation step, the DNA 3'-OH attacks the covalent intermediate to expel the active-site tyrosine and restore the DNA phosphodiester backbone.</text>
</comment>
<dbReference type="AlphaFoldDB" id="A0A7G9GM87"/>
<dbReference type="NCBIfam" id="NF005829">
    <property type="entry name" value="PRK07726.1"/>
    <property type="match status" value="1"/>
</dbReference>
<evidence type="ECO:0000313" key="13">
    <source>
        <dbReference type="Proteomes" id="UP000515856"/>
    </source>
</evidence>
<dbReference type="PANTHER" id="PTHR11390">
    <property type="entry name" value="PROKARYOTIC DNA TOPOISOMERASE"/>
    <property type="match status" value="1"/>
</dbReference>
<accession>A0A7G9GM87</accession>
<dbReference type="HAMAP" id="MF_00953">
    <property type="entry name" value="Topoisom_3_prok"/>
    <property type="match status" value="1"/>
</dbReference>
<evidence type="ECO:0000256" key="6">
    <source>
        <dbReference type="ARBA" id="ARBA00023125"/>
    </source>
</evidence>
<dbReference type="Gene3D" id="1.10.290.10">
    <property type="entry name" value="Topoisomerase I, domain 4"/>
    <property type="match status" value="1"/>
</dbReference>
<feature type="region of interest" description="Interaction with DNA" evidence="8">
    <location>
        <begin position="186"/>
        <end position="191"/>
    </location>
</feature>
<feature type="domain" description="Toprim" evidence="10">
    <location>
        <begin position="2"/>
        <end position="135"/>
    </location>
</feature>
<feature type="binding site" evidence="8">
    <location>
        <position position="8"/>
    </location>
    <ligand>
        <name>Mg(2+)</name>
        <dbReference type="ChEBI" id="CHEBI:18420"/>
        <note>catalytic</note>
    </ligand>
</feature>
<protein>
    <recommendedName>
        <fullName evidence="8">DNA topoisomerase 3</fullName>
        <ecNumber evidence="8">5.6.2.1</ecNumber>
    </recommendedName>
    <alternativeName>
        <fullName evidence="8">DNA topoisomerase III</fullName>
    </alternativeName>
</protein>
<dbReference type="InterPro" id="IPR003601">
    <property type="entry name" value="Topo_IA_2"/>
</dbReference>
<feature type="binding site" evidence="8">
    <location>
        <position position="104"/>
    </location>
    <ligand>
        <name>Mg(2+)</name>
        <dbReference type="ChEBI" id="CHEBI:18420"/>
        <note>catalytic</note>
    </ligand>
</feature>
<evidence type="ECO:0000256" key="3">
    <source>
        <dbReference type="ARBA" id="ARBA00022723"/>
    </source>
</evidence>
<feature type="site" description="Interaction with DNA" evidence="8">
    <location>
        <position position="310"/>
    </location>
</feature>